<proteinExistence type="inferred from homology"/>
<evidence type="ECO:0000256" key="5">
    <source>
        <dbReference type="ARBA" id="ARBA00023098"/>
    </source>
</evidence>
<keyword evidence="8" id="KW-1185">Reference proteome</keyword>
<dbReference type="OrthoDB" id="9782855at2"/>
<evidence type="ECO:0000313" key="8">
    <source>
        <dbReference type="Proteomes" id="UP000318741"/>
    </source>
</evidence>
<dbReference type="EC" id="2.1.1.79" evidence="7"/>
<sequence>MSRTDDKTLAAARRAIAHLRETVNVPISVELWDGSREPLGENPRPELRVALAGPGAIGALLRRPTLENAVRLYATGQIEFRGGSLLEFGDLVRRPGDKALKKVSKRTLLKAALPFLFSKAETPVQHDYRGGDDTGRDAKKRDNQDYIRFHYDLGNDFYKLFLDPRMQYSCGYFTDWNNTLEQAQHDKLDMICRKLRLKEGEKMLDIGFGWGGLVIHAAQNYGVQAHGVTLSDEQYAYTSAKVKELGLEDRITLEIKDYSKLTGTYDKISSIGMYEHVGIDNLPAYFRTLYGLLRDRGILLNHGITRGSKGNTKKFRKMRPEHKLIAKYIFPGGELDHIGNTVQQLEARRFMVHDVENWREHYALTTRKWAERLAARKDEAIGMVGPERYRLWEAYLAGVSFAFQDGSLRIFQVVASKHSAKGPSELPPTRADLYEPRPNAA</sequence>
<feature type="region of interest" description="Disordered" evidence="6">
    <location>
        <begin position="420"/>
        <end position="441"/>
    </location>
</feature>
<dbReference type="PANTHER" id="PTHR43667:SF1">
    <property type="entry name" value="CYCLOPROPANE-FATTY-ACYL-PHOSPHOLIPID SYNTHASE"/>
    <property type="match status" value="1"/>
</dbReference>
<dbReference type="PANTHER" id="PTHR43667">
    <property type="entry name" value="CYCLOPROPANE-FATTY-ACYL-PHOSPHOLIPID SYNTHASE"/>
    <property type="match status" value="1"/>
</dbReference>
<keyword evidence="3 7" id="KW-0808">Transferase</keyword>
<dbReference type="SUPFAM" id="SSF53335">
    <property type="entry name" value="S-adenosyl-L-methionine-dependent methyltransferases"/>
    <property type="match status" value="1"/>
</dbReference>
<organism evidence="7 8">
    <name type="scientific">Alienimonas californiensis</name>
    <dbReference type="NCBI Taxonomy" id="2527989"/>
    <lineage>
        <taxon>Bacteria</taxon>
        <taxon>Pseudomonadati</taxon>
        <taxon>Planctomycetota</taxon>
        <taxon>Planctomycetia</taxon>
        <taxon>Planctomycetales</taxon>
        <taxon>Planctomycetaceae</taxon>
        <taxon>Alienimonas</taxon>
    </lineage>
</organism>
<keyword evidence="4" id="KW-0949">S-adenosyl-L-methionine</keyword>
<gene>
    <name evidence="7" type="primary">cfa_2</name>
    <name evidence="7" type="ORF">CA12_14150</name>
</gene>
<evidence type="ECO:0000256" key="4">
    <source>
        <dbReference type="ARBA" id="ARBA00022691"/>
    </source>
</evidence>
<keyword evidence="5" id="KW-0443">Lipid metabolism</keyword>
<dbReference type="GO" id="GO:0032259">
    <property type="term" value="P:methylation"/>
    <property type="evidence" value="ECO:0007669"/>
    <property type="project" value="UniProtKB-KW"/>
</dbReference>
<dbReference type="EMBL" id="CP036265">
    <property type="protein sequence ID" value="QDT15331.1"/>
    <property type="molecule type" value="Genomic_DNA"/>
</dbReference>
<comment type="similarity">
    <text evidence="1">Belongs to the CFA/CMAS family.</text>
</comment>
<protein>
    <submittedName>
        <fullName evidence="7">Cyclopropane-fatty-acyl-phospholipid synthase</fullName>
        <ecNumber evidence="7">2.1.1.79</ecNumber>
    </submittedName>
</protein>
<dbReference type="GO" id="GO:0008825">
    <property type="term" value="F:cyclopropane-fatty-acyl-phospholipid synthase activity"/>
    <property type="evidence" value="ECO:0007669"/>
    <property type="project" value="UniProtKB-EC"/>
</dbReference>
<dbReference type="InterPro" id="IPR050723">
    <property type="entry name" value="CFA/CMAS"/>
</dbReference>
<dbReference type="InterPro" id="IPR029063">
    <property type="entry name" value="SAM-dependent_MTases_sf"/>
</dbReference>
<evidence type="ECO:0000256" key="2">
    <source>
        <dbReference type="ARBA" id="ARBA00022603"/>
    </source>
</evidence>
<dbReference type="PIRSF" id="PIRSF003085">
    <property type="entry name" value="CMAS"/>
    <property type="match status" value="1"/>
</dbReference>
<accession>A0A517P7H2</accession>
<dbReference type="Gene3D" id="3.40.50.150">
    <property type="entry name" value="Vaccinia Virus protein VP39"/>
    <property type="match status" value="1"/>
</dbReference>
<keyword evidence="2 7" id="KW-0489">Methyltransferase</keyword>
<dbReference type="InterPro" id="IPR003333">
    <property type="entry name" value="CMAS"/>
</dbReference>
<evidence type="ECO:0000256" key="6">
    <source>
        <dbReference type="SAM" id="MobiDB-lite"/>
    </source>
</evidence>
<reference evidence="7 8" key="1">
    <citation type="submission" date="2019-02" db="EMBL/GenBank/DDBJ databases">
        <title>Deep-cultivation of Planctomycetes and their phenomic and genomic characterization uncovers novel biology.</title>
        <authorList>
            <person name="Wiegand S."/>
            <person name="Jogler M."/>
            <person name="Boedeker C."/>
            <person name="Pinto D."/>
            <person name="Vollmers J."/>
            <person name="Rivas-Marin E."/>
            <person name="Kohn T."/>
            <person name="Peeters S.H."/>
            <person name="Heuer A."/>
            <person name="Rast P."/>
            <person name="Oberbeckmann S."/>
            <person name="Bunk B."/>
            <person name="Jeske O."/>
            <person name="Meyerdierks A."/>
            <person name="Storesund J.E."/>
            <person name="Kallscheuer N."/>
            <person name="Luecker S."/>
            <person name="Lage O.M."/>
            <person name="Pohl T."/>
            <person name="Merkel B.J."/>
            <person name="Hornburger P."/>
            <person name="Mueller R.-W."/>
            <person name="Bruemmer F."/>
            <person name="Labrenz M."/>
            <person name="Spormann A.M."/>
            <person name="Op den Camp H."/>
            <person name="Overmann J."/>
            <person name="Amann R."/>
            <person name="Jetten M.S.M."/>
            <person name="Mascher T."/>
            <person name="Medema M.H."/>
            <person name="Devos D.P."/>
            <person name="Kaster A.-K."/>
            <person name="Ovreas L."/>
            <person name="Rohde M."/>
            <person name="Galperin M.Y."/>
            <person name="Jogler C."/>
        </authorList>
    </citation>
    <scope>NUCLEOTIDE SEQUENCE [LARGE SCALE GENOMIC DNA]</scope>
    <source>
        <strain evidence="7 8">CA12</strain>
    </source>
</reference>
<dbReference type="KEGG" id="acaf:CA12_14150"/>
<name>A0A517P7H2_9PLAN</name>
<dbReference type="CDD" id="cd02440">
    <property type="entry name" value="AdoMet_MTases"/>
    <property type="match status" value="1"/>
</dbReference>
<dbReference type="GO" id="GO:0008610">
    <property type="term" value="P:lipid biosynthetic process"/>
    <property type="evidence" value="ECO:0007669"/>
    <property type="project" value="InterPro"/>
</dbReference>
<evidence type="ECO:0000313" key="7">
    <source>
        <dbReference type="EMBL" id="QDT15331.1"/>
    </source>
</evidence>
<dbReference type="Pfam" id="PF02353">
    <property type="entry name" value="CMAS"/>
    <property type="match status" value="1"/>
</dbReference>
<evidence type="ECO:0000256" key="1">
    <source>
        <dbReference type="ARBA" id="ARBA00010815"/>
    </source>
</evidence>
<dbReference type="RefSeq" id="WP_145358141.1">
    <property type="nucleotide sequence ID" value="NZ_CP036265.1"/>
</dbReference>
<evidence type="ECO:0000256" key="3">
    <source>
        <dbReference type="ARBA" id="ARBA00022679"/>
    </source>
</evidence>
<dbReference type="AlphaFoldDB" id="A0A517P7H2"/>
<dbReference type="Proteomes" id="UP000318741">
    <property type="component" value="Chromosome"/>
</dbReference>